<dbReference type="Pfam" id="PF13274">
    <property type="entry name" value="SocA_Panacea"/>
    <property type="match status" value="1"/>
</dbReference>
<accession>A0A7M3DR45</accession>
<evidence type="ECO:0000259" key="1">
    <source>
        <dbReference type="Pfam" id="PF13274"/>
    </source>
</evidence>
<evidence type="ECO:0000313" key="3">
    <source>
        <dbReference type="Proteomes" id="UP000292974"/>
    </source>
</evidence>
<gene>
    <name evidence="2" type="ORF">ELH90_04980</name>
</gene>
<comment type="caution">
    <text evidence="2">The sequence shown here is derived from an EMBL/GenBank/DDBJ whole genome shotgun (WGS) entry which is preliminary data.</text>
</comment>
<dbReference type="InterPro" id="IPR025272">
    <property type="entry name" value="SocA_Panacea"/>
</dbReference>
<dbReference type="AlphaFoldDB" id="A0A7M3DR45"/>
<dbReference type="EMBL" id="SIOP01000001">
    <property type="protein sequence ID" value="TAY51099.1"/>
    <property type="molecule type" value="Genomic_DNA"/>
</dbReference>
<sequence length="178" mass="20557">MPDRQYDKERLKHLLHYVIWKAGARPGFGATKLYKAAWFSDARSFVLLGKSITGAQYIRQAHGPIPKYGMQVRSELADVGYISQSQDHNGHWQFKALTPAKEEWFSPQERDHIDYWVHHIADNHTAASISEESHDLGWEIAKMNEVLPFYSVLASRIREPSEEQMAWAKRRAKELGLP</sequence>
<dbReference type="RefSeq" id="WP_130715938.1">
    <property type="nucleotide sequence ID" value="NZ_SIOP01000001.1"/>
</dbReference>
<reference evidence="2 3" key="1">
    <citation type="submission" date="2019-02" db="EMBL/GenBank/DDBJ databases">
        <title>The genomic architecture of introgression among sibling species of bacteria.</title>
        <authorList>
            <person name="Cavassim M.I.A."/>
            <person name="Moeskjaer S."/>
            <person name="Moslemi C."/>
            <person name="Fields B."/>
            <person name="Bachmann A."/>
            <person name="Vilhjalmsson B."/>
            <person name="Schierup M.H."/>
            <person name="Young J.P.W."/>
            <person name="Andersen S.U."/>
        </authorList>
    </citation>
    <scope>NUCLEOTIDE SEQUENCE [LARGE SCALE GENOMIC DNA]</scope>
    <source>
        <strain evidence="2 3">SM135B</strain>
    </source>
</reference>
<proteinExistence type="predicted"/>
<feature type="domain" description="Antitoxin SocA-like Panacea" evidence="1">
    <location>
        <begin position="33"/>
        <end position="138"/>
    </location>
</feature>
<name>A0A7M3DR45_RHILE</name>
<protein>
    <submittedName>
        <fullName evidence="2">DUF4065 domain-containing protein</fullName>
    </submittedName>
</protein>
<dbReference type="Proteomes" id="UP000292974">
    <property type="component" value="Unassembled WGS sequence"/>
</dbReference>
<organism evidence="2 3">
    <name type="scientific">Rhizobium leguminosarum</name>
    <dbReference type="NCBI Taxonomy" id="384"/>
    <lineage>
        <taxon>Bacteria</taxon>
        <taxon>Pseudomonadati</taxon>
        <taxon>Pseudomonadota</taxon>
        <taxon>Alphaproteobacteria</taxon>
        <taxon>Hyphomicrobiales</taxon>
        <taxon>Rhizobiaceae</taxon>
        <taxon>Rhizobium/Agrobacterium group</taxon>
        <taxon>Rhizobium</taxon>
    </lineage>
</organism>
<evidence type="ECO:0000313" key="2">
    <source>
        <dbReference type="EMBL" id="TAY51099.1"/>
    </source>
</evidence>